<proteinExistence type="predicted"/>
<evidence type="ECO:0000313" key="2">
    <source>
        <dbReference type="Proteomes" id="UP000324222"/>
    </source>
</evidence>
<reference evidence="1 2" key="1">
    <citation type="submission" date="2019-05" db="EMBL/GenBank/DDBJ databases">
        <title>Another draft genome of Portunus trituberculatus and its Hox gene families provides insights of decapod evolution.</title>
        <authorList>
            <person name="Jeong J.-H."/>
            <person name="Song I."/>
            <person name="Kim S."/>
            <person name="Choi T."/>
            <person name="Kim D."/>
            <person name="Ryu S."/>
            <person name="Kim W."/>
        </authorList>
    </citation>
    <scope>NUCLEOTIDE SEQUENCE [LARGE SCALE GENOMIC DNA]</scope>
    <source>
        <tissue evidence="1">Muscle</tissue>
    </source>
</reference>
<dbReference type="AlphaFoldDB" id="A0A5B7G5R8"/>
<gene>
    <name evidence="1" type="ORF">E2C01_046348</name>
</gene>
<accession>A0A5B7G5R8</accession>
<evidence type="ECO:0000313" key="1">
    <source>
        <dbReference type="EMBL" id="MPC52478.1"/>
    </source>
</evidence>
<sequence length="61" mass="6897">MLHSKSGSRPDFKHVYTFGICTPDSKTSPLPRHHGRAHCILPVYTFGTNYEVSIENHSNVQ</sequence>
<dbReference type="EMBL" id="VSRR010010910">
    <property type="protein sequence ID" value="MPC52478.1"/>
    <property type="molecule type" value="Genomic_DNA"/>
</dbReference>
<protein>
    <submittedName>
        <fullName evidence="1">Uncharacterized protein</fullName>
    </submittedName>
</protein>
<name>A0A5B7G5R8_PORTR</name>
<comment type="caution">
    <text evidence="1">The sequence shown here is derived from an EMBL/GenBank/DDBJ whole genome shotgun (WGS) entry which is preliminary data.</text>
</comment>
<organism evidence="1 2">
    <name type="scientific">Portunus trituberculatus</name>
    <name type="common">Swimming crab</name>
    <name type="synonym">Neptunus trituberculatus</name>
    <dbReference type="NCBI Taxonomy" id="210409"/>
    <lineage>
        <taxon>Eukaryota</taxon>
        <taxon>Metazoa</taxon>
        <taxon>Ecdysozoa</taxon>
        <taxon>Arthropoda</taxon>
        <taxon>Crustacea</taxon>
        <taxon>Multicrustacea</taxon>
        <taxon>Malacostraca</taxon>
        <taxon>Eumalacostraca</taxon>
        <taxon>Eucarida</taxon>
        <taxon>Decapoda</taxon>
        <taxon>Pleocyemata</taxon>
        <taxon>Brachyura</taxon>
        <taxon>Eubrachyura</taxon>
        <taxon>Portunoidea</taxon>
        <taxon>Portunidae</taxon>
        <taxon>Portuninae</taxon>
        <taxon>Portunus</taxon>
    </lineage>
</organism>
<keyword evidence="2" id="KW-1185">Reference proteome</keyword>
<dbReference type="Proteomes" id="UP000324222">
    <property type="component" value="Unassembled WGS sequence"/>
</dbReference>